<reference evidence="2 3" key="1">
    <citation type="submission" date="2019-11" db="EMBL/GenBank/DDBJ databases">
        <authorList>
            <person name="Zheng R.K."/>
            <person name="Sun C.M."/>
        </authorList>
    </citation>
    <scope>NUCLEOTIDE SEQUENCE [LARGE SCALE GENOMIC DNA]</scope>
    <source>
        <strain evidence="2 3">WC007</strain>
    </source>
</reference>
<keyword evidence="1" id="KW-0472">Membrane</keyword>
<name>A0A6I6JZI4_9BACT</name>
<dbReference type="Proteomes" id="UP000428260">
    <property type="component" value="Chromosome"/>
</dbReference>
<dbReference type="Gene3D" id="1.10.287.3080">
    <property type="match status" value="1"/>
</dbReference>
<keyword evidence="3" id="KW-1185">Reference proteome</keyword>
<organism evidence="2 3">
    <name type="scientific">Maribellus comscasis</name>
    <dbReference type="NCBI Taxonomy" id="2681766"/>
    <lineage>
        <taxon>Bacteria</taxon>
        <taxon>Pseudomonadati</taxon>
        <taxon>Bacteroidota</taxon>
        <taxon>Bacteroidia</taxon>
        <taxon>Marinilabiliales</taxon>
        <taxon>Prolixibacteraceae</taxon>
        <taxon>Maribellus</taxon>
    </lineage>
</organism>
<evidence type="ECO:0000313" key="2">
    <source>
        <dbReference type="EMBL" id="QGY44583.1"/>
    </source>
</evidence>
<dbReference type="EMBL" id="CP046401">
    <property type="protein sequence ID" value="QGY44583.1"/>
    <property type="molecule type" value="Genomic_DNA"/>
</dbReference>
<keyword evidence="1" id="KW-0812">Transmembrane</keyword>
<dbReference type="SUPFAM" id="SSF48695">
    <property type="entry name" value="Multiheme cytochromes"/>
    <property type="match status" value="1"/>
</dbReference>
<dbReference type="AlphaFoldDB" id="A0A6I6JZI4"/>
<accession>A0A6I6JZI4</accession>
<dbReference type="KEGG" id="mcos:GM418_13190"/>
<feature type="transmembrane region" description="Helical" evidence="1">
    <location>
        <begin position="7"/>
        <end position="26"/>
    </location>
</feature>
<protein>
    <submittedName>
        <fullName evidence="2">Uncharacterized protein</fullName>
    </submittedName>
</protein>
<sequence length="150" mass="17055">MPPQLKTLLPFFAALILFFLIIRHFLIPESFGELGHYRANSIEEIGDLPIHYAGKSVCIDCHDIEAEQQRNDSHASLSCEICHGPGAKHANDYEVKLIKSGTRKDCGRCHNLHSARKIEAVVQVNIQEHHTERENCIDCHNPHAVWELKE</sequence>
<proteinExistence type="predicted"/>
<keyword evidence="1" id="KW-1133">Transmembrane helix</keyword>
<dbReference type="RefSeq" id="WP_158867014.1">
    <property type="nucleotide sequence ID" value="NZ_CP046401.1"/>
</dbReference>
<gene>
    <name evidence="2" type="ORF">GM418_13190</name>
</gene>
<evidence type="ECO:0000256" key="1">
    <source>
        <dbReference type="SAM" id="Phobius"/>
    </source>
</evidence>
<dbReference type="InterPro" id="IPR036280">
    <property type="entry name" value="Multihaem_cyt_sf"/>
</dbReference>
<evidence type="ECO:0000313" key="3">
    <source>
        <dbReference type="Proteomes" id="UP000428260"/>
    </source>
</evidence>